<gene>
    <name evidence="11" type="ORF">ABEB36_001288</name>
</gene>
<sequence length="635" mass="71816">MTTIRYTRNLFLRAFCTVYLSAFISIYFQAPGLYGDNGILPARAVLENSKHKTLSAKVHYQPTLLWLASDLGLSTSSAIDVLSLLGAFLAVTGIVSQKFCIIPVFTALWSLYFSLYQIGQVFVTNNFDEFLLEAGFIAILVAPLLPGGRKNRKNPLDLISFWLCRLLLFKLFFTSALGKLLSGCPKWWTLSALNYYFETMPLPNPLSFYVHHLPSWILRLSTVYANVCELIVPFLFFAPIRSARIVAFHLQLFLQTCIAATGNFGHVNILTVTLLLSLLDDRFFYGKKKLSKLDILDNTSTVGLWAAIIFGVVKFWGLKLNDGILDAQINFTKTQFNNFVESYLPFVTVLLLVSLAVTVLLCGQKIVKGDYSGNKFIAFLGTIFYALVALQLFFANSSVLLSIHPKTNSSIDPLQRTLYNRLHKARIVNEYNLFPTITGIEGRPEVILEGSDSLEGPWKEYNFLYKPGNVNHSLPFVAPYSPKLDWQFYWAAQSTYDKQPWLLSLTHRLLTGKSEVLNLIDLSHTPFAQKPPKYIRAVLYKYKFPTWSHRSQPAWWVRERVTEYFPPYSKDSPALEDFLKARNLLPASKTQPVNVIVKRGLDGVRFAAAQFEASLLFWSVLIAALAIVATTSTYP</sequence>
<keyword evidence="6 8" id="KW-0472">Membrane</keyword>
<keyword evidence="3 8" id="KW-0812">Transmembrane</keyword>
<dbReference type="GO" id="GO:0005789">
    <property type="term" value="C:endoplasmic reticulum membrane"/>
    <property type="evidence" value="ECO:0007669"/>
    <property type="project" value="UniProtKB-SubCell"/>
</dbReference>
<evidence type="ECO:0000256" key="4">
    <source>
        <dbReference type="ARBA" id="ARBA00022824"/>
    </source>
</evidence>
<feature type="transmembrane region" description="Helical" evidence="8">
    <location>
        <begin position="216"/>
        <end position="240"/>
    </location>
</feature>
<dbReference type="InterPro" id="IPR057433">
    <property type="entry name" value="LMF1/2_C"/>
</dbReference>
<evidence type="ECO:0000256" key="3">
    <source>
        <dbReference type="ARBA" id="ARBA00022692"/>
    </source>
</evidence>
<evidence type="ECO:0000256" key="7">
    <source>
        <dbReference type="ARBA" id="ARBA00023180"/>
    </source>
</evidence>
<feature type="transmembrane region" description="Helical" evidence="8">
    <location>
        <begin position="615"/>
        <end position="634"/>
    </location>
</feature>
<feature type="transmembrane region" description="Helical" evidence="8">
    <location>
        <begin position="252"/>
        <end position="279"/>
    </location>
</feature>
<feature type="transmembrane region" description="Helical" evidence="8">
    <location>
        <begin position="130"/>
        <end position="147"/>
    </location>
</feature>
<evidence type="ECO:0000256" key="8">
    <source>
        <dbReference type="RuleBase" id="RU361229"/>
    </source>
</evidence>
<feature type="transmembrane region" description="Helical" evidence="8">
    <location>
        <begin position="99"/>
        <end position="118"/>
    </location>
</feature>
<feature type="transmembrane region" description="Helical" evidence="8">
    <location>
        <begin position="339"/>
        <end position="361"/>
    </location>
</feature>
<dbReference type="EMBL" id="JBDJPC010000001">
    <property type="protein sequence ID" value="KAL1517535.1"/>
    <property type="molecule type" value="Genomic_DNA"/>
</dbReference>
<evidence type="ECO:0000256" key="6">
    <source>
        <dbReference type="ARBA" id="ARBA00023136"/>
    </source>
</evidence>
<feature type="transmembrane region" description="Helical" evidence="8">
    <location>
        <begin position="159"/>
        <end position="181"/>
    </location>
</feature>
<evidence type="ECO:0000256" key="5">
    <source>
        <dbReference type="ARBA" id="ARBA00022989"/>
    </source>
</evidence>
<dbReference type="InterPro" id="IPR057434">
    <property type="entry name" value="LMF1/2_N"/>
</dbReference>
<feature type="domain" description="Lipase maturation factor 1/2 N-terminal" evidence="9">
    <location>
        <begin position="125"/>
        <end position="285"/>
    </location>
</feature>
<comment type="subcellular location">
    <subcellularLocation>
        <location evidence="1 8">Endoplasmic reticulum membrane</location>
        <topology evidence="1 8">Multi-pass membrane protein</topology>
    </subcellularLocation>
</comment>
<comment type="function">
    <text evidence="8">Involved in the maturation of specific proteins in the endoplasmic reticulum.</text>
</comment>
<comment type="caution">
    <text evidence="11">The sequence shown here is derived from an EMBL/GenBank/DDBJ whole genome shotgun (WGS) entry which is preliminary data.</text>
</comment>
<evidence type="ECO:0000259" key="10">
    <source>
        <dbReference type="Pfam" id="PF25179"/>
    </source>
</evidence>
<evidence type="ECO:0000259" key="9">
    <source>
        <dbReference type="Pfam" id="PF06762"/>
    </source>
</evidence>
<evidence type="ECO:0000256" key="1">
    <source>
        <dbReference type="ARBA" id="ARBA00004477"/>
    </source>
</evidence>
<dbReference type="InterPro" id="IPR009613">
    <property type="entry name" value="LMF"/>
</dbReference>
<dbReference type="PANTHER" id="PTHR14463">
    <property type="entry name" value="LIPASE MATURATION FACTOR"/>
    <property type="match status" value="1"/>
</dbReference>
<dbReference type="Pfam" id="PF06762">
    <property type="entry name" value="LMF1"/>
    <property type="match status" value="1"/>
</dbReference>
<dbReference type="AlphaFoldDB" id="A0ABD1FEZ7"/>
<feature type="domain" description="Lipase maturation factor 1/2 C-terminal" evidence="10">
    <location>
        <begin position="427"/>
        <end position="566"/>
    </location>
</feature>
<keyword evidence="4 8" id="KW-0256">Endoplasmic reticulum</keyword>
<organism evidence="11 12">
    <name type="scientific">Hypothenemus hampei</name>
    <name type="common">Coffee berry borer</name>
    <dbReference type="NCBI Taxonomy" id="57062"/>
    <lineage>
        <taxon>Eukaryota</taxon>
        <taxon>Metazoa</taxon>
        <taxon>Ecdysozoa</taxon>
        <taxon>Arthropoda</taxon>
        <taxon>Hexapoda</taxon>
        <taxon>Insecta</taxon>
        <taxon>Pterygota</taxon>
        <taxon>Neoptera</taxon>
        <taxon>Endopterygota</taxon>
        <taxon>Coleoptera</taxon>
        <taxon>Polyphaga</taxon>
        <taxon>Cucujiformia</taxon>
        <taxon>Curculionidae</taxon>
        <taxon>Scolytinae</taxon>
        <taxon>Hypothenemus</taxon>
    </lineage>
</organism>
<dbReference type="Proteomes" id="UP001566132">
    <property type="component" value="Unassembled WGS sequence"/>
</dbReference>
<evidence type="ECO:0000256" key="2">
    <source>
        <dbReference type="ARBA" id="ARBA00005512"/>
    </source>
</evidence>
<keyword evidence="7" id="KW-0325">Glycoprotein</keyword>
<evidence type="ECO:0000313" key="12">
    <source>
        <dbReference type="Proteomes" id="UP001566132"/>
    </source>
</evidence>
<accession>A0ABD1FEZ7</accession>
<reference evidence="11 12" key="1">
    <citation type="submission" date="2024-05" db="EMBL/GenBank/DDBJ databases">
        <title>Genetic variation in Jamaican populations of the coffee berry borer (Hypothenemus hampei).</title>
        <authorList>
            <person name="Errbii M."/>
            <person name="Myrie A."/>
        </authorList>
    </citation>
    <scope>NUCLEOTIDE SEQUENCE [LARGE SCALE GENOMIC DNA]</scope>
    <source>
        <strain evidence="11">JA-Hopewell-2020-01-JO</strain>
        <tissue evidence="11">Whole body</tissue>
    </source>
</reference>
<keyword evidence="5 8" id="KW-1133">Transmembrane helix</keyword>
<feature type="transmembrane region" description="Helical" evidence="8">
    <location>
        <begin position="299"/>
        <end position="318"/>
    </location>
</feature>
<feature type="transmembrane region" description="Helical" evidence="8">
    <location>
        <begin position="376"/>
        <end position="395"/>
    </location>
</feature>
<dbReference type="Pfam" id="PF25179">
    <property type="entry name" value="LMF1_C"/>
    <property type="match status" value="1"/>
</dbReference>
<name>A0ABD1FEZ7_HYPHA</name>
<feature type="transmembrane region" description="Helical" evidence="8">
    <location>
        <begin position="71"/>
        <end position="92"/>
    </location>
</feature>
<keyword evidence="12" id="KW-1185">Reference proteome</keyword>
<protein>
    <recommendedName>
        <fullName evidence="8">Lipase maturation factor</fullName>
    </recommendedName>
</protein>
<evidence type="ECO:0000313" key="11">
    <source>
        <dbReference type="EMBL" id="KAL1517535.1"/>
    </source>
</evidence>
<comment type="similarity">
    <text evidence="2 8">Belongs to the lipase maturation factor family.</text>
</comment>
<dbReference type="PANTHER" id="PTHR14463:SF5">
    <property type="entry name" value="LIPASE MATURATION FACTOR 2"/>
    <property type="match status" value="1"/>
</dbReference>
<proteinExistence type="inferred from homology"/>
<feature type="transmembrane region" description="Helical" evidence="8">
    <location>
        <begin position="12"/>
        <end position="30"/>
    </location>
</feature>